<keyword evidence="5" id="KW-0732">Signal</keyword>
<dbReference type="PANTHER" id="PTHR34820:SF4">
    <property type="entry name" value="INNER MEMBRANE PROTEIN YEBZ"/>
    <property type="match status" value="1"/>
</dbReference>
<keyword evidence="6 9" id="KW-1133">Transmembrane helix</keyword>
<dbReference type="SUPFAM" id="SSF81296">
    <property type="entry name" value="E set domains"/>
    <property type="match status" value="1"/>
</dbReference>
<name>A0A1L5PF67_RHIET</name>
<dbReference type="Gene3D" id="2.60.40.1220">
    <property type="match status" value="1"/>
</dbReference>
<dbReference type="Proteomes" id="UP000185109">
    <property type="component" value="Plasmid pRsp8C3c"/>
</dbReference>
<dbReference type="EMBL" id="CP017244">
    <property type="protein sequence ID" value="APO78821.1"/>
    <property type="molecule type" value="Genomic_DNA"/>
</dbReference>
<evidence type="ECO:0000256" key="7">
    <source>
        <dbReference type="ARBA" id="ARBA00023008"/>
    </source>
</evidence>
<evidence type="ECO:0000256" key="1">
    <source>
        <dbReference type="ARBA" id="ARBA00004651"/>
    </source>
</evidence>
<protein>
    <submittedName>
        <fullName evidence="12">Copper resistance CopD superfamily protein</fullName>
    </submittedName>
</protein>
<dbReference type="InterPro" id="IPR014755">
    <property type="entry name" value="Cu-Rt/internalin_Ig-like"/>
</dbReference>
<dbReference type="PANTHER" id="PTHR34820">
    <property type="entry name" value="INNER MEMBRANE PROTEIN YEBZ"/>
    <property type="match status" value="1"/>
</dbReference>
<geneLocation type="plasmid" evidence="13">
    <name>prsp8c3c</name>
</geneLocation>
<sequence>MAELRKRIAALSSVPFVTFSWLAALAILTTLLEPAAALAHASLIRSKPAQGAVLAAPPPIIILEFNEAVAPLALTLVAPDRSTRPLQATADGSRLVVSNPDLEAHGTYLVSLRVVSEDGHPVVGTIAFSIGAPSASPGAVTGSNPAALHWWIWATRWVLYLCFSFAVGGAFFEACLKNTAPASWLSRSWAPLGLTLLAGSAYLQGLDELGLPVSASPQLASFILALNGGYGISIASGAAAFLLAWLKSMRRHGDGGGWIGLTALLAAAAAFSSTGHAGSAEPRWLARAAIFIHSGSSMFWVGSLPVLLRRCLGAHRKEVGVLRVFSRLIPLPLAALIVSGVVAVSLQVPELSSLWPSTYGLILTIKLLFVMTLLALACVNRFWLTAPAIRGDERARLALRRSVAAEVVLVVAIFAAVAGWRFAEPPRAALESQPMRLRTHLHSSSAMAQLEITIRSAGTGSASISVVDQSRREMTVKELGLQLSNLEQGIEPLKFRATPAAGRGWMVNGIPFVRSGRWAVTVDILISDFKSVHLDGFVTVPELGL</sequence>
<keyword evidence="2" id="KW-1003">Cell membrane</keyword>
<comment type="subcellular location">
    <subcellularLocation>
        <location evidence="1">Cell membrane</location>
        <topology evidence="1">Multi-pass membrane protein</topology>
    </subcellularLocation>
</comment>
<organism evidence="12 13">
    <name type="scientific">Rhizobium etli 8C-3</name>
    <dbReference type="NCBI Taxonomy" id="538025"/>
    <lineage>
        <taxon>Bacteria</taxon>
        <taxon>Pseudomonadati</taxon>
        <taxon>Pseudomonadota</taxon>
        <taxon>Alphaproteobacteria</taxon>
        <taxon>Hyphomicrobiales</taxon>
        <taxon>Rhizobiaceae</taxon>
        <taxon>Rhizobium/Agrobacterium group</taxon>
        <taxon>Rhizobium</taxon>
    </lineage>
</organism>
<feature type="transmembrane region" description="Helical" evidence="9">
    <location>
        <begin position="360"/>
        <end position="383"/>
    </location>
</feature>
<dbReference type="GO" id="GO:0005507">
    <property type="term" value="F:copper ion binding"/>
    <property type="evidence" value="ECO:0007669"/>
    <property type="project" value="InterPro"/>
</dbReference>
<evidence type="ECO:0000256" key="8">
    <source>
        <dbReference type="ARBA" id="ARBA00023136"/>
    </source>
</evidence>
<dbReference type="InterPro" id="IPR014756">
    <property type="entry name" value="Ig_E-set"/>
</dbReference>
<evidence type="ECO:0000256" key="2">
    <source>
        <dbReference type="ARBA" id="ARBA00022475"/>
    </source>
</evidence>
<evidence type="ECO:0000256" key="4">
    <source>
        <dbReference type="ARBA" id="ARBA00022723"/>
    </source>
</evidence>
<dbReference type="InterPro" id="IPR008457">
    <property type="entry name" value="Cu-R_CopD_dom"/>
</dbReference>
<evidence type="ECO:0000259" key="11">
    <source>
        <dbReference type="Pfam" id="PF05425"/>
    </source>
</evidence>
<feature type="transmembrane region" description="Helical" evidence="9">
    <location>
        <begin position="223"/>
        <end position="246"/>
    </location>
</feature>
<feature type="domain" description="Copper resistance protein D" evidence="11">
    <location>
        <begin position="321"/>
        <end position="420"/>
    </location>
</feature>
<dbReference type="GO" id="GO:0006825">
    <property type="term" value="P:copper ion transport"/>
    <property type="evidence" value="ECO:0007669"/>
    <property type="project" value="InterPro"/>
</dbReference>
<accession>A0A1L5PF67</accession>
<feature type="transmembrane region" description="Helical" evidence="9">
    <location>
        <begin position="328"/>
        <end position="348"/>
    </location>
</feature>
<evidence type="ECO:0000313" key="13">
    <source>
        <dbReference type="Proteomes" id="UP000185109"/>
    </source>
</evidence>
<evidence type="ECO:0000259" key="10">
    <source>
        <dbReference type="Pfam" id="PF04234"/>
    </source>
</evidence>
<dbReference type="AlphaFoldDB" id="A0A1L5PF67"/>
<keyword evidence="3 9" id="KW-0812">Transmembrane</keyword>
<dbReference type="GO" id="GO:0046688">
    <property type="term" value="P:response to copper ion"/>
    <property type="evidence" value="ECO:0007669"/>
    <property type="project" value="InterPro"/>
</dbReference>
<evidence type="ECO:0000256" key="9">
    <source>
        <dbReference type="SAM" id="Phobius"/>
    </source>
</evidence>
<keyword evidence="8 9" id="KW-0472">Membrane</keyword>
<dbReference type="InterPro" id="IPR007348">
    <property type="entry name" value="CopC_dom"/>
</dbReference>
<feature type="transmembrane region" description="Helical" evidence="9">
    <location>
        <begin position="150"/>
        <end position="172"/>
    </location>
</feature>
<evidence type="ECO:0000313" key="12">
    <source>
        <dbReference type="EMBL" id="APO78821.1"/>
    </source>
</evidence>
<keyword evidence="7" id="KW-0186">Copper</keyword>
<dbReference type="GO" id="GO:0042597">
    <property type="term" value="C:periplasmic space"/>
    <property type="evidence" value="ECO:0007669"/>
    <property type="project" value="InterPro"/>
</dbReference>
<keyword evidence="4" id="KW-0479">Metal-binding</keyword>
<evidence type="ECO:0000256" key="6">
    <source>
        <dbReference type="ARBA" id="ARBA00022989"/>
    </source>
</evidence>
<dbReference type="Pfam" id="PF04234">
    <property type="entry name" value="CopC"/>
    <property type="match status" value="1"/>
</dbReference>
<feature type="transmembrane region" description="Helical" evidence="9">
    <location>
        <begin position="284"/>
        <end position="308"/>
    </location>
</feature>
<dbReference type="InterPro" id="IPR032694">
    <property type="entry name" value="CopC/D"/>
</dbReference>
<dbReference type="Pfam" id="PF05425">
    <property type="entry name" value="CopD"/>
    <property type="match status" value="1"/>
</dbReference>
<feature type="transmembrane region" description="Helical" evidence="9">
    <location>
        <begin position="184"/>
        <end position="203"/>
    </location>
</feature>
<keyword evidence="12" id="KW-0614">Plasmid</keyword>
<dbReference type="RefSeq" id="WP_196776391.1">
    <property type="nucleotide sequence ID" value="NZ_CP017244.1"/>
</dbReference>
<dbReference type="GO" id="GO:0005886">
    <property type="term" value="C:plasma membrane"/>
    <property type="evidence" value="ECO:0007669"/>
    <property type="project" value="UniProtKB-SubCell"/>
</dbReference>
<proteinExistence type="predicted"/>
<evidence type="ECO:0000256" key="3">
    <source>
        <dbReference type="ARBA" id="ARBA00022692"/>
    </source>
</evidence>
<feature type="domain" description="CopC" evidence="10">
    <location>
        <begin position="40"/>
        <end position="130"/>
    </location>
</feature>
<feature type="transmembrane region" description="Helical" evidence="9">
    <location>
        <begin position="258"/>
        <end position="278"/>
    </location>
</feature>
<reference evidence="12 13" key="1">
    <citation type="submission" date="2016-09" db="EMBL/GenBank/DDBJ databases">
        <title>The complete genome sequences of Rhizobium gallicum, symbiovars gallicum and phaseoli, symbionts associated to common bean (Phaseolus vulgaris).</title>
        <authorList>
            <person name="Bustos P."/>
            <person name="Santamaria R.I."/>
            <person name="Perez-Carrascal O.M."/>
            <person name="Juarez S."/>
            <person name="Lozano L."/>
            <person name="Martinez-Flores I."/>
            <person name="Martinez-Romero E."/>
            <person name="Cevallos M."/>
            <person name="Romero D."/>
            <person name="Davila G."/>
            <person name="Gonzalez V."/>
        </authorList>
    </citation>
    <scope>NUCLEOTIDE SEQUENCE [LARGE SCALE GENOMIC DNA]</scope>
    <source>
        <strain evidence="12 13">8C-3</strain>
        <plasmid evidence="13">Plasmid prsp8c3c</plasmid>
    </source>
</reference>
<feature type="transmembrane region" description="Helical" evidence="9">
    <location>
        <begin position="403"/>
        <end position="423"/>
    </location>
</feature>
<gene>
    <name evidence="12" type="ORF">AM571_PC01086</name>
</gene>
<evidence type="ECO:0000256" key="5">
    <source>
        <dbReference type="ARBA" id="ARBA00022729"/>
    </source>
</evidence>